<dbReference type="OrthoDB" id="27332at10239"/>
<organism evidence="2 3">
    <name type="scientific">Mycobacterium phage Thibault</name>
    <dbReference type="NCBI Taxonomy" id="1052673"/>
    <lineage>
        <taxon>Viruses</taxon>
        <taxon>Duplodnaviria</taxon>
        <taxon>Heunggongvirae</taxon>
        <taxon>Uroviricota</taxon>
        <taxon>Caudoviricetes</taxon>
        <taxon>Omegavirus</taxon>
        <taxon>Omegavirus thibault</taxon>
    </lineage>
</organism>
<dbReference type="EMBL" id="JN201525">
    <property type="protein sequence ID" value="AEJ93998.1"/>
    <property type="molecule type" value="Genomic_DNA"/>
</dbReference>
<reference evidence="2 3" key="1">
    <citation type="journal article" date="2012" name="J. Virol.">
        <title>Complete Genome Sequences of 138 Mycobacteriophages.</title>
        <authorList>
            <consortium name="the Science Education Alliance Phage Hunters Advancing Genomics and Evolutionary Science Program"/>
            <consortium name="the KwaZulu-Natal Research Institute for Tuberculosis and HIV Mycobacterial Genetics Course Students"/>
            <consortium name="the Phage Hunters Integrating Research and Education Program"/>
            <person name="Hatfull G.F."/>
        </authorList>
    </citation>
    <scope>NUCLEOTIDE SEQUENCE [LARGE SCALE GENOMIC DNA]</scope>
</reference>
<keyword evidence="3" id="KW-1185">Reference proteome</keyword>
<proteinExistence type="predicted"/>
<protein>
    <submittedName>
        <fullName evidence="2">Uncharacterized protein</fullName>
    </submittedName>
</protein>
<evidence type="ECO:0000313" key="2">
    <source>
        <dbReference type="EMBL" id="AEJ93998.1"/>
    </source>
</evidence>
<evidence type="ECO:0000256" key="1">
    <source>
        <dbReference type="SAM" id="Phobius"/>
    </source>
</evidence>
<gene>
    <name evidence="2" type="primary">73</name>
    <name evidence="2" type="ORF">THIBAULT_73</name>
</gene>
<keyword evidence="1" id="KW-0812">Transmembrane</keyword>
<dbReference type="Proteomes" id="UP000008391">
    <property type="component" value="Segment"/>
</dbReference>
<keyword evidence="1" id="KW-1133">Transmembrane helix</keyword>
<dbReference type="KEGG" id="vg:18566010"/>
<keyword evidence="1" id="KW-0472">Membrane</keyword>
<sequence length="57" mass="6224">MMLSIFIRSLAPLLMIPYGQCVVRPMIDAGFGPWVVGTAMAAPIVGFLIGCVRERRT</sequence>
<feature type="transmembrane region" description="Helical" evidence="1">
    <location>
        <begin position="31"/>
        <end position="52"/>
    </location>
</feature>
<name>G1FGD8_9CAUD</name>
<dbReference type="GeneID" id="18566010"/>
<evidence type="ECO:0000313" key="3">
    <source>
        <dbReference type="Proteomes" id="UP000008391"/>
    </source>
</evidence>
<dbReference type="RefSeq" id="YP_009018084.1">
    <property type="nucleotide sequence ID" value="NC_023738.1"/>
</dbReference>
<accession>G1FGD8</accession>